<dbReference type="Proteomes" id="UP000183997">
    <property type="component" value="Unassembled WGS sequence"/>
</dbReference>
<name>A0A1M6NXZ3_9FIRM</name>
<keyword evidence="2" id="KW-1185">Reference proteome</keyword>
<gene>
    <name evidence="1" type="ORF">SAMN02745123_00332</name>
</gene>
<dbReference type="AlphaFoldDB" id="A0A1M6NXZ3"/>
<protein>
    <submittedName>
        <fullName evidence="1">Uncharacterized protein</fullName>
    </submittedName>
</protein>
<proteinExistence type="predicted"/>
<evidence type="ECO:0000313" key="1">
    <source>
        <dbReference type="EMBL" id="SHK00504.1"/>
    </source>
</evidence>
<evidence type="ECO:0000313" key="2">
    <source>
        <dbReference type="Proteomes" id="UP000183997"/>
    </source>
</evidence>
<dbReference type="STRING" id="1121421.SAMN02745123_00332"/>
<reference evidence="2" key="1">
    <citation type="submission" date="2016-11" db="EMBL/GenBank/DDBJ databases">
        <authorList>
            <person name="Varghese N."/>
            <person name="Submissions S."/>
        </authorList>
    </citation>
    <scope>NUCLEOTIDE SEQUENCE [LARGE SCALE GENOMIC DNA]</scope>
    <source>
        <strain evidence="2">DSM 10349</strain>
    </source>
</reference>
<accession>A0A1M6NXZ3</accession>
<dbReference type="EMBL" id="FRAR01000005">
    <property type="protein sequence ID" value="SHK00504.1"/>
    <property type="molecule type" value="Genomic_DNA"/>
</dbReference>
<organism evidence="1 2">
    <name type="scientific">Desulforamulus aeronauticus DSM 10349</name>
    <dbReference type="NCBI Taxonomy" id="1121421"/>
    <lineage>
        <taxon>Bacteria</taxon>
        <taxon>Bacillati</taxon>
        <taxon>Bacillota</taxon>
        <taxon>Clostridia</taxon>
        <taxon>Eubacteriales</taxon>
        <taxon>Peptococcaceae</taxon>
        <taxon>Desulforamulus</taxon>
    </lineage>
</organism>
<sequence length="64" mass="7628">MDTLMSVLGNLSMYFVKRSVRKYLLWDFARLILWEGLLIMQPFCLAYQKRILLYNDKLAPTNVL</sequence>